<feature type="domain" description="UBR-type" evidence="6">
    <location>
        <begin position="43"/>
        <end position="115"/>
    </location>
</feature>
<reference evidence="7" key="1">
    <citation type="submission" date="2020-09" db="EMBL/GenBank/DDBJ databases">
        <authorList>
            <person name="Kikuchi T."/>
        </authorList>
    </citation>
    <scope>NUCLEOTIDE SEQUENCE</scope>
    <source>
        <strain evidence="7">SH1</strain>
    </source>
</reference>
<dbReference type="AlphaFoldDB" id="A0A811JQY6"/>
<dbReference type="InterPro" id="IPR011011">
    <property type="entry name" value="Znf_FYVE_PHD"/>
</dbReference>
<dbReference type="Pfam" id="PF02207">
    <property type="entry name" value="zf-UBR"/>
    <property type="match status" value="1"/>
</dbReference>
<proteinExistence type="predicted"/>
<keyword evidence="1" id="KW-0479">Metal-binding</keyword>
<dbReference type="Gene3D" id="3.30.40.10">
    <property type="entry name" value="Zinc/RING finger domain, C3HC4 (zinc finger)"/>
    <property type="match status" value="1"/>
</dbReference>
<dbReference type="GO" id="GO:0008270">
    <property type="term" value="F:zinc ion binding"/>
    <property type="evidence" value="ECO:0007669"/>
    <property type="project" value="UniProtKB-KW"/>
</dbReference>
<keyword evidence="3" id="KW-0862">Zinc</keyword>
<keyword evidence="2" id="KW-0863">Zinc-finger</keyword>
<evidence type="ECO:0000256" key="5">
    <source>
        <dbReference type="SAM" id="MobiDB-lite"/>
    </source>
</evidence>
<gene>
    <name evidence="7" type="ORF">BOKJ2_LOCUS384</name>
</gene>
<feature type="zinc finger region" description="UBR-type" evidence="4">
    <location>
        <begin position="43"/>
        <end position="115"/>
    </location>
</feature>
<evidence type="ECO:0000313" key="7">
    <source>
        <dbReference type="EMBL" id="CAD5205700.1"/>
    </source>
</evidence>
<dbReference type="CDD" id="cd15542">
    <property type="entry name" value="PHD_UBR7"/>
    <property type="match status" value="1"/>
</dbReference>
<evidence type="ECO:0000313" key="8">
    <source>
        <dbReference type="Proteomes" id="UP000614601"/>
    </source>
</evidence>
<dbReference type="CDD" id="cd19677">
    <property type="entry name" value="UBR-box_UBR7"/>
    <property type="match status" value="1"/>
</dbReference>
<dbReference type="GO" id="GO:0061630">
    <property type="term" value="F:ubiquitin protein ligase activity"/>
    <property type="evidence" value="ECO:0007669"/>
    <property type="project" value="InterPro"/>
</dbReference>
<dbReference type="Proteomes" id="UP000783686">
    <property type="component" value="Unassembled WGS sequence"/>
</dbReference>
<name>A0A811JQY6_9BILA</name>
<dbReference type="PANTHER" id="PTHR13513:SF9">
    <property type="entry name" value="E3 UBIQUITIN-PROTEIN LIGASE UBR7-RELATED"/>
    <property type="match status" value="1"/>
</dbReference>
<organism evidence="7 8">
    <name type="scientific">Bursaphelenchus okinawaensis</name>
    <dbReference type="NCBI Taxonomy" id="465554"/>
    <lineage>
        <taxon>Eukaryota</taxon>
        <taxon>Metazoa</taxon>
        <taxon>Ecdysozoa</taxon>
        <taxon>Nematoda</taxon>
        <taxon>Chromadorea</taxon>
        <taxon>Rhabditida</taxon>
        <taxon>Tylenchina</taxon>
        <taxon>Tylenchomorpha</taxon>
        <taxon>Aphelenchoidea</taxon>
        <taxon>Aphelenchoididae</taxon>
        <taxon>Bursaphelenchus</taxon>
    </lineage>
</organism>
<accession>A0A811JQY6</accession>
<evidence type="ECO:0000256" key="4">
    <source>
        <dbReference type="PROSITE-ProRule" id="PRU00508"/>
    </source>
</evidence>
<feature type="compositionally biased region" description="Basic and acidic residues" evidence="5">
    <location>
        <begin position="230"/>
        <end position="239"/>
    </location>
</feature>
<dbReference type="InterPro" id="IPR003126">
    <property type="entry name" value="Znf_UBR"/>
</dbReference>
<feature type="region of interest" description="Disordered" evidence="5">
    <location>
        <begin position="209"/>
        <end position="239"/>
    </location>
</feature>
<evidence type="ECO:0000259" key="6">
    <source>
        <dbReference type="PROSITE" id="PS51157"/>
    </source>
</evidence>
<dbReference type="InterPro" id="IPR040204">
    <property type="entry name" value="UBR7"/>
</dbReference>
<protein>
    <recommendedName>
        <fullName evidence="6">UBR-type domain-containing protein</fullName>
    </recommendedName>
</protein>
<keyword evidence="8" id="KW-1185">Reference proteome</keyword>
<evidence type="ECO:0000256" key="1">
    <source>
        <dbReference type="ARBA" id="ARBA00022723"/>
    </source>
</evidence>
<dbReference type="PANTHER" id="PTHR13513">
    <property type="entry name" value="E3 UBIQUITIN-PROTEIN LIGASE UBR7"/>
    <property type="match status" value="1"/>
</dbReference>
<dbReference type="Proteomes" id="UP000614601">
    <property type="component" value="Unassembled WGS sequence"/>
</dbReference>
<evidence type="ECO:0000256" key="3">
    <source>
        <dbReference type="ARBA" id="ARBA00022833"/>
    </source>
</evidence>
<evidence type="ECO:0000256" key="2">
    <source>
        <dbReference type="ARBA" id="ARBA00022771"/>
    </source>
</evidence>
<dbReference type="InterPro" id="IPR013083">
    <property type="entry name" value="Znf_RING/FYVE/PHD"/>
</dbReference>
<dbReference type="InterPro" id="IPR047506">
    <property type="entry name" value="UBR7-like_UBR-box"/>
</dbReference>
<dbReference type="EMBL" id="CAJFDH010000001">
    <property type="protein sequence ID" value="CAD5205700.1"/>
    <property type="molecule type" value="Genomic_DNA"/>
</dbReference>
<dbReference type="OrthoDB" id="10262564at2759"/>
<comment type="caution">
    <text evidence="7">The sequence shown here is derived from an EMBL/GenBank/DDBJ whole genome shotgun (WGS) entry which is preliminary data.</text>
</comment>
<dbReference type="SMART" id="SM00396">
    <property type="entry name" value="ZnF_UBR1"/>
    <property type="match status" value="1"/>
</dbReference>
<sequence>MAEKRDLAKSNAEEGEEIVTVSQLRAFIEQEEGERVMNGPKDMVCTYPESYVSRQSVFSCLTCQKESGELAGICFACSENCHEGHELAQLYTKRNFCCDCGNLKFKDNKCKLFEEKIPKNRRNKYNHNFKGLYCTCDRPYPLPEDDPMYTEEMVQCCICEDWFHTVHVGITDESCLDLQEELVCIECAKTYPWLRKYKKLLDEQLKREEQENKPELGKATSEVQATTSDVQKDAKIGDSKDDVKVEEKKDCEVKETTEKKTECILDNVECEDDGKGIVFASVEWRKLLCKCEKCKRFYEDEEMEYLSDETDSALRYVERNFEVMKEKDDNLYSELVRLSGPEFAQRFTDNVQSFKTALSNFVNNSEPGKVITKEQIDGFFEEVNSKRFKPNDDTQM</sequence>
<dbReference type="EMBL" id="CAJFCW020000001">
    <property type="protein sequence ID" value="CAG9078742.1"/>
    <property type="molecule type" value="Genomic_DNA"/>
</dbReference>
<dbReference type="PROSITE" id="PS51157">
    <property type="entry name" value="ZF_UBR"/>
    <property type="match status" value="1"/>
</dbReference>
<dbReference type="GO" id="GO:0005737">
    <property type="term" value="C:cytoplasm"/>
    <property type="evidence" value="ECO:0007669"/>
    <property type="project" value="TreeGrafter"/>
</dbReference>
<dbReference type="SUPFAM" id="SSF57903">
    <property type="entry name" value="FYVE/PHD zinc finger"/>
    <property type="match status" value="1"/>
</dbReference>